<keyword evidence="2" id="KW-1185">Reference proteome</keyword>
<dbReference type="EMBL" id="JAMSHJ010000007">
    <property type="protein sequence ID" value="KAI5383390.1"/>
    <property type="molecule type" value="Genomic_DNA"/>
</dbReference>
<dbReference type="Proteomes" id="UP001058974">
    <property type="component" value="Chromosome 7"/>
</dbReference>
<protein>
    <submittedName>
        <fullName evidence="1">Uncharacterized protein</fullName>
    </submittedName>
</protein>
<gene>
    <name evidence="1" type="ORF">KIW84_070697</name>
</gene>
<organism evidence="1 2">
    <name type="scientific">Pisum sativum</name>
    <name type="common">Garden pea</name>
    <name type="synonym">Lathyrus oleraceus</name>
    <dbReference type="NCBI Taxonomy" id="3888"/>
    <lineage>
        <taxon>Eukaryota</taxon>
        <taxon>Viridiplantae</taxon>
        <taxon>Streptophyta</taxon>
        <taxon>Embryophyta</taxon>
        <taxon>Tracheophyta</taxon>
        <taxon>Spermatophyta</taxon>
        <taxon>Magnoliopsida</taxon>
        <taxon>eudicotyledons</taxon>
        <taxon>Gunneridae</taxon>
        <taxon>Pentapetalae</taxon>
        <taxon>rosids</taxon>
        <taxon>fabids</taxon>
        <taxon>Fabales</taxon>
        <taxon>Fabaceae</taxon>
        <taxon>Papilionoideae</taxon>
        <taxon>50 kb inversion clade</taxon>
        <taxon>NPAAA clade</taxon>
        <taxon>Hologalegina</taxon>
        <taxon>IRL clade</taxon>
        <taxon>Fabeae</taxon>
        <taxon>Lathyrus</taxon>
    </lineage>
</organism>
<dbReference type="Gramene" id="Psat07G0069700-T1">
    <property type="protein sequence ID" value="KAI5383390.1"/>
    <property type="gene ID" value="KIW84_070697"/>
</dbReference>
<proteinExistence type="predicted"/>
<reference evidence="1 2" key="1">
    <citation type="journal article" date="2022" name="Nat. Genet.">
        <title>Improved pea reference genome and pan-genome highlight genomic features and evolutionary characteristics.</title>
        <authorList>
            <person name="Yang T."/>
            <person name="Liu R."/>
            <person name="Luo Y."/>
            <person name="Hu S."/>
            <person name="Wang D."/>
            <person name="Wang C."/>
            <person name="Pandey M.K."/>
            <person name="Ge S."/>
            <person name="Xu Q."/>
            <person name="Li N."/>
            <person name="Li G."/>
            <person name="Huang Y."/>
            <person name="Saxena R.K."/>
            <person name="Ji Y."/>
            <person name="Li M."/>
            <person name="Yan X."/>
            <person name="He Y."/>
            <person name="Liu Y."/>
            <person name="Wang X."/>
            <person name="Xiang C."/>
            <person name="Varshney R.K."/>
            <person name="Ding H."/>
            <person name="Gao S."/>
            <person name="Zong X."/>
        </authorList>
    </citation>
    <scope>NUCLEOTIDE SEQUENCE [LARGE SCALE GENOMIC DNA]</scope>
    <source>
        <strain evidence="1 2">cv. Zhongwan 6</strain>
    </source>
</reference>
<sequence>MMELDLKGYQDGTRFNNNKDYQAKRVCVWTEDVAPGKNWITNKDYQDRTGFNNQEDYQAKRVCLWTKDVASGKNWITNKDYQDRTGFNNHEDYQVKRVCLWTEDVTPGKNWITNKDYQDRTGFKRSPGWNWILVELCGEEIRKNKLQTQRAFAGNEVDFAPERNIPSVGDMRSLDSIGLNNATY</sequence>
<accession>A0A9D4ZUX7</accession>
<evidence type="ECO:0000313" key="1">
    <source>
        <dbReference type="EMBL" id="KAI5383390.1"/>
    </source>
</evidence>
<dbReference type="AlphaFoldDB" id="A0A9D4ZUX7"/>
<evidence type="ECO:0000313" key="2">
    <source>
        <dbReference type="Proteomes" id="UP001058974"/>
    </source>
</evidence>
<name>A0A9D4ZUX7_PEA</name>
<comment type="caution">
    <text evidence="1">The sequence shown here is derived from an EMBL/GenBank/DDBJ whole genome shotgun (WGS) entry which is preliminary data.</text>
</comment>